<dbReference type="GO" id="GO:0006506">
    <property type="term" value="P:GPI anchor biosynthetic process"/>
    <property type="evidence" value="ECO:0007669"/>
    <property type="project" value="TreeGrafter"/>
</dbReference>
<dbReference type="STRING" id="1052260.SAMN05660199_01647"/>
<dbReference type="OrthoDB" id="155529at2"/>
<keyword evidence="2" id="KW-0269">Exonuclease</keyword>
<dbReference type="GO" id="GO:0004519">
    <property type="term" value="F:endonuclease activity"/>
    <property type="evidence" value="ECO:0007669"/>
    <property type="project" value="UniProtKB-KW"/>
</dbReference>
<keyword evidence="2" id="KW-0378">Hydrolase</keyword>
<feature type="domain" description="Endonuclease/exonuclease/phosphatase" evidence="1">
    <location>
        <begin position="7"/>
        <end position="242"/>
    </location>
</feature>
<name>A0A1H0I1E1_9ACTN</name>
<dbReference type="RefSeq" id="WP_091242810.1">
    <property type="nucleotide sequence ID" value="NZ_FNIR01000004.1"/>
</dbReference>
<evidence type="ECO:0000313" key="2">
    <source>
        <dbReference type="EMBL" id="SDO25278.1"/>
    </source>
</evidence>
<dbReference type="InterPro" id="IPR005135">
    <property type="entry name" value="Endo/exonuclease/phosphatase"/>
</dbReference>
<accession>A0A1H0I1E1</accession>
<dbReference type="SUPFAM" id="SSF56219">
    <property type="entry name" value="DNase I-like"/>
    <property type="match status" value="1"/>
</dbReference>
<organism evidence="2 3">
    <name type="scientific">Klenkia soli</name>
    <dbReference type="NCBI Taxonomy" id="1052260"/>
    <lineage>
        <taxon>Bacteria</taxon>
        <taxon>Bacillati</taxon>
        <taxon>Actinomycetota</taxon>
        <taxon>Actinomycetes</taxon>
        <taxon>Geodermatophilales</taxon>
        <taxon>Geodermatophilaceae</taxon>
        <taxon>Klenkia</taxon>
    </lineage>
</organism>
<dbReference type="InterPro" id="IPR051916">
    <property type="entry name" value="GPI-anchor_lipid_remodeler"/>
</dbReference>
<dbReference type="AlphaFoldDB" id="A0A1H0I1E1"/>
<dbReference type="Proteomes" id="UP000199088">
    <property type="component" value="Unassembled WGS sequence"/>
</dbReference>
<dbReference type="PANTHER" id="PTHR14859:SF15">
    <property type="entry name" value="ENDONUCLEASE_EXONUCLEASE_PHOSPHATASE DOMAIN-CONTAINING PROTEIN"/>
    <property type="match status" value="1"/>
</dbReference>
<dbReference type="InterPro" id="IPR036691">
    <property type="entry name" value="Endo/exonu/phosph_ase_sf"/>
</dbReference>
<sequence length="251" mass="27037">MTSVRLVTFNIHHGVGDDRRHDLARIAGVLAAADPDVVCLQEVDRTFGPRSEGVDQAELLARALDRELVWASAIEEPRRDGPAKRYGNALLTRLPVANDAAHRLPGHGEPRAAVRADLVVAGGALTVVATHLSSDSARSRAAQAEALVGLLPPPGRAAVVAGDLNCGASATELTPLRGRLDDGWSRAGARRDQARRWQVWKRDLGLTHPARRPRLRIDLVWVSPEVRVTGAAVLDGSRCSDHHPLQVDLDV</sequence>
<proteinExistence type="predicted"/>
<dbReference type="Gene3D" id="3.60.10.10">
    <property type="entry name" value="Endonuclease/exonuclease/phosphatase"/>
    <property type="match status" value="1"/>
</dbReference>
<keyword evidence="2" id="KW-0255">Endonuclease</keyword>
<dbReference type="EMBL" id="FNIR01000004">
    <property type="protein sequence ID" value="SDO25278.1"/>
    <property type="molecule type" value="Genomic_DNA"/>
</dbReference>
<dbReference type="GO" id="GO:0016020">
    <property type="term" value="C:membrane"/>
    <property type="evidence" value="ECO:0007669"/>
    <property type="project" value="GOC"/>
</dbReference>
<reference evidence="3" key="1">
    <citation type="submission" date="2016-10" db="EMBL/GenBank/DDBJ databases">
        <authorList>
            <person name="Varghese N."/>
            <person name="Submissions S."/>
        </authorList>
    </citation>
    <scope>NUCLEOTIDE SEQUENCE [LARGE SCALE GENOMIC DNA]</scope>
    <source>
        <strain evidence="3">DSM 45843</strain>
    </source>
</reference>
<evidence type="ECO:0000313" key="3">
    <source>
        <dbReference type="Proteomes" id="UP000199088"/>
    </source>
</evidence>
<evidence type="ECO:0000259" key="1">
    <source>
        <dbReference type="Pfam" id="PF03372"/>
    </source>
</evidence>
<dbReference type="PANTHER" id="PTHR14859">
    <property type="entry name" value="CALCOFLUOR WHITE HYPERSENSITIVE PROTEIN PRECURSOR"/>
    <property type="match status" value="1"/>
</dbReference>
<keyword evidence="3" id="KW-1185">Reference proteome</keyword>
<keyword evidence="2" id="KW-0540">Nuclease</keyword>
<dbReference type="GO" id="GO:0004527">
    <property type="term" value="F:exonuclease activity"/>
    <property type="evidence" value="ECO:0007669"/>
    <property type="project" value="UniProtKB-KW"/>
</dbReference>
<gene>
    <name evidence="2" type="ORF">SAMN05660199_01647</name>
</gene>
<protein>
    <submittedName>
        <fullName evidence="2">Metal-dependent hydrolase, endonuclease/exonuclease/phosphatase family</fullName>
    </submittedName>
</protein>
<dbReference type="Pfam" id="PF03372">
    <property type="entry name" value="Exo_endo_phos"/>
    <property type="match status" value="1"/>
</dbReference>